<feature type="region of interest" description="Disordered" evidence="8">
    <location>
        <begin position="1"/>
        <end position="27"/>
    </location>
</feature>
<dbReference type="PANTHER" id="PTHR48022">
    <property type="entry name" value="PLASTIDIC GLUCOSE TRANSPORTER 4"/>
    <property type="match status" value="1"/>
</dbReference>
<dbReference type="InterPro" id="IPR005829">
    <property type="entry name" value="Sugar_transporter_CS"/>
</dbReference>
<evidence type="ECO:0000256" key="8">
    <source>
        <dbReference type="SAM" id="MobiDB-lite"/>
    </source>
</evidence>
<dbReference type="PANTHER" id="PTHR48022:SF81">
    <property type="entry name" value="MAJOR FACILITATOR SUPERFAMILY (MFS) PROFILE DOMAIN-CONTAINING PROTEIN"/>
    <property type="match status" value="1"/>
</dbReference>
<dbReference type="SUPFAM" id="SSF103473">
    <property type="entry name" value="MFS general substrate transporter"/>
    <property type="match status" value="1"/>
</dbReference>
<evidence type="ECO:0000256" key="9">
    <source>
        <dbReference type="SAM" id="Phobius"/>
    </source>
</evidence>
<protein>
    <recommendedName>
        <fullName evidence="10">Major facilitator superfamily (MFS) profile domain-containing protein</fullName>
    </recommendedName>
</protein>
<dbReference type="RefSeq" id="XP_001589572.1">
    <property type="nucleotide sequence ID" value="XM_001589522.1"/>
</dbReference>
<reference evidence="12" key="1">
    <citation type="journal article" date="2017" name="Genome Biol. Evol.">
        <title>The complete genome sequence of the phytopathogenic fungus Sclerotinia sclerotiorum reveals insights into the genome architecture of broad host range pathogens.</title>
        <authorList>
            <person name="Derbyshire M."/>
            <person name="Denton-Giles M."/>
            <person name="Hegedus D."/>
            <person name="Seifbarghy S."/>
            <person name="Rollins J."/>
            <person name="van Kan J."/>
            <person name="Seidl M.F."/>
            <person name="Faino L."/>
            <person name="Mbengue M."/>
            <person name="Navaud O."/>
            <person name="Raffaele S."/>
            <person name="Hammond-Kosack K."/>
            <person name="Heard S."/>
            <person name="Oliver R."/>
        </authorList>
    </citation>
    <scope>NUCLEOTIDE SEQUENCE [LARGE SCALE GENOMIC DNA]</scope>
    <source>
        <strain evidence="12">ATCC 18683 / 1980 / Ss-1</strain>
    </source>
</reference>
<evidence type="ECO:0000256" key="4">
    <source>
        <dbReference type="ARBA" id="ARBA00022692"/>
    </source>
</evidence>
<feature type="transmembrane region" description="Helical" evidence="9">
    <location>
        <begin position="329"/>
        <end position="352"/>
    </location>
</feature>
<evidence type="ECO:0000313" key="12">
    <source>
        <dbReference type="Proteomes" id="UP000177798"/>
    </source>
</evidence>
<dbReference type="AlphaFoldDB" id="A0A1D9QLM3"/>
<keyword evidence="4 9" id="KW-0812">Transmembrane</keyword>
<feature type="transmembrane region" description="Helical" evidence="9">
    <location>
        <begin position="408"/>
        <end position="432"/>
    </location>
</feature>
<accession>A0A1D9QLM3</accession>
<dbReference type="PROSITE" id="PS00216">
    <property type="entry name" value="SUGAR_TRANSPORT_1"/>
    <property type="match status" value="1"/>
</dbReference>
<feature type="transmembrane region" description="Helical" evidence="9">
    <location>
        <begin position="181"/>
        <end position="203"/>
    </location>
</feature>
<dbReference type="Proteomes" id="UP000177798">
    <property type="component" value="Chromosome 15"/>
</dbReference>
<feature type="transmembrane region" description="Helical" evidence="9">
    <location>
        <begin position="88"/>
        <end position="110"/>
    </location>
</feature>
<dbReference type="InterPro" id="IPR005828">
    <property type="entry name" value="MFS_sugar_transport-like"/>
</dbReference>
<dbReference type="OMA" id="APMYCTE"/>
<evidence type="ECO:0000256" key="1">
    <source>
        <dbReference type="ARBA" id="ARBA00004141"/>
    </source>
</evidence>
<dbReference type="FunFam" id="1.20.1250.20:FF:000026">
    <property type="entry name" value="MFS quinate transporter QutD"/>
    <property type="match status" value="1"/>
</dbReference>
<dbReference type="GO" id="GO:0022857">
    <property type="term" value="F:transmembrane transporter activity"/>
    <property type="evidence" value="ECO:0007669"/>
    <property type="project" value="InterPro"/>
</dbReference>
<feature type="transmembrane region" description="Helical" evidence="9">
    <location>
        <begin position="148"/>
        <end position="169"/>
    </location>
</feature>
<dbReference type="Gene3D" id="1.20.1250.20">
    <property type="entry name" value="MFS general substrate transporter like domains"/>
    <property type="match status" value="2"/>
</dbReference>
<dbReference type="InterPro" id="IPR050360">
    <property type="entry name" value="MFS_Sugar_Transporters"/>
</dbReference>
<keyword evidence="6 9" id="KW-0472">Membrane</keyword>
<feature type="transmembrane region" description="Helical" evidence="9">
    <location>
        <begin position="444"/>
        <end position="464"/>
    </location>
</feature>
<evidence type="ECO:0000256" key="5">
    <source>
        <dbReference type="ARBA" id="ARBA00022989"/>
    </source>
</evidence>
<dbReference type="EMBL" id="CP017828">
    <property type="protein sequence ID" value="APA15835.1"/>
    <property type="molecule type" value="Genomic_DNA"/>
</dbReference>
<organism evidence="11 12">
    <name type="scientific">Sclerotinia sclerotiorum (strain ATCC 18683 / 1980 / Ss-1)</name>
    <name type="common">White mold</name>
    <name type="synonym">Whetzelinia sclerotiorum</name>
    <dbReference type="NCBI Taxonomy" id="665079"/>
    <lineage>
        <taxon>Eukaryota</taxon>
        <taxon>Fungi</taxon>
        <taxon>Dikarya</taxon>
        <taxon>Ascomycota</taxon>
        <taxon>Pezizomycotina</taxon>
        <taxon>Leotiomycetes</taxon>
        <taxon>Helotiales</taxon>
        <taxon>Sclerotiniaceae</taxon>
        <taxon>Sclerotinia</taxon>
    </lineage>
</organism>
<comment type="subcellular location">
    <subcellularLocation>
        <location evidence="1">Membrane</location>
        <topology evidence="1">Multi-pass membrane protein</topology>
    </subcellularLocation>
</comment>
<evidence type="ECO:0000313" key="11">
    <source>
        <dbReference type="EMBL" id="APA15835.1"/>
    </source>
</evidence>
<dbReference type="PROSITE" id="PS50850">
    <property type="entry name" value="MFS"/>
    <property type="match status" value="1"/>
</dbReference>
<keyword evidence="5 9" id="KW-1133">Transmembrane helix</keyword>
<gene>
    <name evidence="11" type="ORF">sscle_15g106050</name>
</gene>
<name>A0A1D9QLM3_SCLS1</name>
<feature type="transmembrane region" description="Helical" evidence="9">
    <location>
        <begin position="42"/>
        <end position="68"/>
    </location>
</feature>
<feature type="domain" description="Major facilitator superfamily (MFS) profile" evidence="10">
    <location>
        <begin position="45"/>
        <end position="498"/>
    </location>
</feature>
<evidence type="ECO:0000256" key="2">
    <source>
        <dbReference type="ARBA" id="ARBA00010992"/>
    </source>
</evidence>
<feature type="transmembrane region" description="Helical" evidence="9">
    <location>
        <begin position="119"/>
        <end position="136"/>
    </location>
</feature>
<dbReference type="InterPro" id="IPR036259">
    <property type="entry name" value="MFS_trans_sf"/>
</dbReference>
<feature type="transmembrane region" description="Helical" evidence="9">
    <location>
        <begin position="215"/>
        <end position="235"/>
    </location>
</feature>
<dbReference type="PROSITE" id="PS00217">
    <property type="entry name" value="SUGAR_TRANSPORT_2"/>
    <property type="match status" value="1"/>
</dbReference>
<comment type="similarity">
    <text evidence="2 7">Belongs to the major facilitator superfamily. Sugar transporter (TC 2.A.1.1) family.</text>
</comment>
<keyword evidence="3 7" id="KW-0813">Transport</keyword>
<dbReference type="KEGG" id="ssl:SS1G_09293"/>
<dbReference type="InterPro" id="IPR020846">
    <property type="entry name" value="MFS_dom"/>
</dbReference>
<dbReference type="GO" id="GO:0016020">
    <property type="term" value="C:membrane"/>
    <property type="evidence" value="ECO:0007669"/>
    <property type="project" value="UniProtKB-SubCell"/>
</dbReference>
<proteinExistence type="inferred from homology"/>
<dbReference type="PRINTS" id="PR00171">
    <property type="entry name" value="SUGRTRNSPORT"/>
</dbReference>
<feature type="transmembrane region" description="Helical" evidence="9">
    <location>
        <begin position="372"/>
        <end position="388"/>
    </location>
</feature>
<sequence>MSASQTPGSPSGNSQNGLETPPTSKPSRYRQIIDDISINRNAYFLTVVASFGGMFFGWDTGLIGGILTMSSFQDSFGLDEGSSSYTNLSGNIVSVLQGGCFFGAMSSFYISDVFGRKKALLVADFFFLVGSIIQTTSGVNTTSLGQLYVGRFIGGFGVGLVSAVVPTYIGENANKEIRGRCVGCMQLFNVTGIMLAYFINFGMNKNVAGNNPLKWRIPFALQTLPGILLGLGLLFQNESPRWLIEKDQHEKALQALSHVRRRSPTDPLIQREYNEIIADFHGKERLILLRQMKLTMSNKASFYAVSMAAILQFWQQWTGTNSINYYSPQIFSTVGLTGTSAGLFATGIYGVVKVCITALGLMFATEQIGRKWCLIVGGLGQAFAMFYIGINQAVNPPVDGAPLNGNSIFAIICVYLFVVFYSFGWGPIPFVLSSECSPNHLRSFSMALAIAVQWLFNFIISKITPYMLSGITYGTFLLFGACCLLMTVYAVICVPETMNVPLERIHTLFEGEIVKGAFMDTIPRYRRSNQLREMRREDDDGMLGKGDGDNVMSVHVERVDGRV</sequence>
<feature type="compositionally biased region" description="Polar residues" evidence="8">
    <location>
        <begin position="1"/>
        <end position="26"/>
    </location>
</feature>
<dbReference type="OrthoDB" id="508119at2759"/>
<dbReference type="VEuPathDB" id="FungiDB:sscle_15g106050"/>
<evidence type="ECO:0000256" key="3">
    <source>
        <dbReference type="ARBA" id="ARBA00022448"/>
    </source>
</evidence>
<evidence type="ECO:0000256" key="7">
    <source>
        <dbReference type="RuleBase" id="RU003346"/>
    </source>
</evidence>
<evidence type="ECO:0000256" key="6">
    <source>
        <dbReference type="ARBA" id="ARBA00023136"/>
    </source>
</evidence>
<dbReference type="InterPro" id="IPR003663">
    <property type="entry name" value="Sugar/inositol_transpt"/>
</dbReference>
<evidence type="ECO:0000259" key="10">
    <source>
        <dbReference type="PROSITE" id="PS50850"/>
    </source>
</evidence>
<feature type="transmembrane region" description="Helical" evidence="9">
    <location>
        <begin position="470"/>
        <end position="494"/>
    </location>
</feature>
<feature type="transmembrane region" description="Helical" evidence="9">
    <location>
        <begin position="300"/>
        <end position="317"/>
    </location>
</feature>
<dbReference type="NCBIfam" id="TIGR00879">
    <property type="entry name" value="SP"/>
    <property type="match status" value="1"/>
</dbReference>
<dbReference type="Pfam" id="PF00083">
    <property type="entry name" value="Sugar_tr"/>
    <property type="match status" value="1"/>
</dbReference>